<keyword evidence="3" id="KW-0028">Amino-acid biosynthesis</keyword>
<dbReference type="GO" id="GO:0004753">
    <property type="term" value="F:saccharopine dehydrogenase activity"/>
    <property type="evidence" value="ECO:0007669"/>
    <property type="project" value="TreeGrafter"/>
</dbReference>
<dbReference type="Proteomes" id="UP000664203">
    <property type="component" value="Unassembled WGS sequence"/>
</dbReference>
<keyword evidence="2" id="KW-0560">Oxidoreductase</keyword>
<dbReference type="EMBL" id="CAJPDR010000138">
    <property type="protein sequence ID" value="CAF9920696.1"/>
    <property type="molecule type" value="Genomic_DNA"/>
</dbReference>
<keyword evidence="3" id="KW-0457">Lysine biosynthesis</keyword>
<keyword evidence="1" id="KW-0521">NADP</keyword>
<organism evidence="5 6">
    <name type="scientific">Alectoria fallacina</name>
    <dbReference type="NCBI Taxonomy" id="1903189"/>
    <lineage>
        <taxon>Eukaryota</taxon>
        <taxon>Fungi</taxon>
        <taxon>Dikarya</taxon>
        <taxon>Ascomycota</taxon>
        <taxon>Pezizomycotina</taxon>
        <taxon>Lecanoromycetes</taxon>
        <taxon>OSLEUM clade</taxon>
        <taxon>Lecanoromycetidae</taxon>
        <taxon>Lecanorales</taxon>
        <taxon>Lecanorineae</taxon>
        <taxon>Parmeliaceae</taxon>
        <taxon>Alectoria</taxon>
    </lineage>
</organism>
<dbReference type="Pfam" id="PF16653">
    <property type="entry name" value="Sacchrp_dh_C"/>
    <property type="match status" value="1"/>
</dbReference>
<dbReference type="SUPFAM" id="SSF55347">
    <property type="entry name" value="Glyceraldehyde-3-phosphate dehydrogenase-like, C-terminal domain"/>
    <property type="match status" value="1"/>
</dbReference>
<dbReference type="InterPro" id="IPR051168">
    <property type="entry name" value="AASS"/>
</dbReference>
<evidence type="ECO:0000259" key="4">
    <source>
        <dbReference type="Pfam" id="PF16653"/>
    </source>
</evidence>
<name>A0A8H3F7B5_9LECA</name>
<keyword evidence="6" id="KW-1185">Reference proteome</keyword>
<dbReference type="GO" id="GO:0019878">
    <property type="term" value="P:lysine biosynthetic process via aminoadipic acid"/>
    <property type="evidence" value="ECO:0007669"/>
    <property type="project" value="TreeGrafter"/>
</dbReference>
<evidence type="ECO:0000313" key="6">
    <source>
        <dbReference type="Proteomes" id="UP000664203"/>
    </source>
</evidence>
<dbReference type="FunFam" id="3.30.360.10:FF:000008">
    <property type="entry name" value="Alpha-aminoadipic semialdehyde synthase, mitochondrial"/>
    <property type="match status" value="1"/>
</dbReference>
<protein>
    <recommendedName>
        <fullName evidence="4">Saccharopine dehydrogenase-like C-terminal domain-containing protein</fullName>
    </recommendedName>
</protein>
<proteinExistence type="predicted"/>
<dbReference type="Gene3D" id="3.40.50.720">
    <property type="entry name" value="NAD(P)-binding Rossmann-like Domain"/>
    <property type="match status" value="1"/>
</dbReference>
<comment type="caution">
    <text evidence="5">The sequence shown here is derived from an EMBL/GenBank/DDBJ whole genome shotgun (WGS) entry which is preliminary data.</text>
</comment>
<gene>
    <name evidence="5" type="ORF">ALECFALPRED_001605</name>
</gene>
<evidence type="ECO:0000256" key="2">
    <source>
        <dbReference type="ARBA" id="ARBA00023002"/>
    </source>
</evidence>
<dbReference type="OrthoDB" id="10059875at2759"/>
<dbReference type="Gene3D" id="3.30.360.10">
    <property type="entry name" value="Dihydrodipicolinate Reductase, domain 2"/>
    <property type="match status" value="1"/>
</dbReference>
<evidence type="ECO:0000313" key="5">
    <source>
        <dbReference type="EMBL" id="CAF9920696.1"/>
    </source>
</evidence>
<dbReference type="PANTHER" id="PTHR11133:SF22">
    <property type="entry name" value="ALPHA-AMINOADIPIC SEMIALDEHYDE SYNTHASE, MITOCHONDRIAL"/>
    <property type="match status" value="1"/>
</dbReference>
<dbReference type="Gene3D" id="1.10.1870.10">
    <property type="entry name" value="Domain 3, Saccharopine reductase"/>
    <property type="match status" value="1"/>
</dbReference>
<evidence type="ECO:0000256" key="1">
    <source>
        <dbReference type="ARBA" id="ARBA00022857"/>
    </source>
</evidence>
<dbReference type="PANTHER" id="PTHR11133">
    <property type="entry name" value="SACCHAROPINE DEHYDROGENASE"/>
    <property type="match status" value="1"/>
</dbReference>
<sequence length="397" mass="43577">MAVTKILVLGSGMVARPCVEYLVRDSNNDVTIVIKLAIKNKVNVVTTSYISPAIKELENAAKEAGIVILNEVGVDPGVDHLWAIKKIGEVHAKGGKVKEFYSYCGGLPALECANNPLGFKFSWSPRGAIMSQMNSASFILNGKKVNIAAKDLMATAKPYFVANGYDFVAYPNRDSVPFREFYKIPEAESIVRGSLRYEGNPAFIKAFADAGWLDANEKEWLKPGITWAQITQHITDAVDPSENSLLASINEKCKFPNEAESNRITSGMRHFGLFSSEKANICGGNLLDTLCGQLEKLLTFQHGERDLVMLQHKFVVEWKDGKKETFTSTLELLGDPKGYSGMSKTVGVTCGIATQLLLDGHPALNIPGVLAPYEKEICDPIRELVEREGINMVEKTL</sequence>
<evidence type="ECO:0000256" key="3">
    <source>
        <dbReference type="ARBA" id="ARBA00023154"/>
    </source>
</evidence>
<feature type="domain" description="Saccharopine dehydrogenase-like C-terminal" evidence="4">
    <location>
        <begin position="73"/>
        <end position="390"/>
    </location>
</feature>
<reference evidence="5" key="1">
    <citation type="submission" date="2021-03" db="EMBL/GenBank/DDBJ databases">
        <authorList>
            <person name="Tagirdzhanova G."/>
        </authorList>
    </citation>
    <scope>NUCLEOTIDE SEQUENCE</scope>
</reference>
<accession>A0A8H3F7B5</accession>
<dbReference type="InterPro" id="IPR032095">
    <property type="entry name" value="Sacchrp_dh-like_C"/>
</dbReference>
<dbReference type="AlphaFoldDB" id="A0A8H3F7B5"/>
<dbReference type="GO" id="GO:0005737">
    <property type="term" value="C:cytoplasm"/>
    <property type="evidence" value="ECO:0007669"/>
    <property type="project" value="TreeGrafter"/>
</dbReference>